<feature type="region of interest" description="Disordered" evidence="7">
    <location>
        <begin position="174"/>
        <end position="249"/>
    </location>
</feature>
<dbReference type="PROSITE" id="PS51007">
    <property type="entry name" value="CYTC"/>
    <property type="match status" value="1"/>
</dbReference>
<dbReference type="EMBL" id="JBHRSV010000002">
    <property type="protein sequence ID" value="MFC2925305.1"/>
    <property type="molecule type" value="Genomic_DNA"/>
</dbReference>
<organism evidence="10 11">
    <name type="scientific">Hyphobacterium vulgare</name>
    <dbReference type="NCBI Taxonomy" id="1736751"/>
    <lineage>
        <taxon>Bacteria</taxon>
        <taxon>Pseudomonadati</taxon>
        <taxon>Pseudomonadota</taxon>
        <taxon>Alphaproteobacteria</taxon>
        <taxon>Maricaulales</taxon>
        <taxon>Maricaulaceae</taxon>
        <taxon>Hyphobacterium</taxon>
    </lineage>
</organism>
<evidence type="ECO:0000256" key="5">
    <source>
        <dbReference type="ARBA" id="ARBA00023004"/>
    </source>
</evidence>
<evidence type="ECO:0000256" key="6">
    <source>
        <dbReference type="PROSITE-ProRule" id="PRU00433"/>
    </source>
</evidence>
<keyword evidence="1" id="KW-0813">Transport</keyword>
<keyword evidence="2 6" id="KW-0349">Heme</keyword>
<keyword evidence="4" id="KW-0249">Electron transport</keyword>
<name>A0ABV6ZV69_9PROT</name>
<comment type="caution">
    <text evidence="10">The sequence shown here is derived from an EMBL/GenBank/DDBJ whole genome shotgun (WGS) entry which is preliminary data.</text>
</comment>
<reference evidence="11" key="1">
    <citation type="journal article" date="2019" name="Int. J. Syst. Evol. Microbiol.">
        <title>The Global Catalogue of Microorganisms (GCM) 10K type strain sequencing project: providing services to taxonomists for standard genome sequencing and annotation.</title>
        <authorList>
            <consortium name="The Broad Institute Genomics Platform"/>
            <consortium name="The Broad Institute Genome Sequencing Center for Infectious Disease"/>
            <person name="Wu L."/>
            <person name="Ma J."/>
        </authorList>
    </citation>
    <scope>NUCLEOTIDE SEQUENCE [LARGE SCALE GENOMIC DNA]</scope>
    <source>
        <strain evidence="11">KCTC 52487</strain>
    </source>
</reference>
<evidence type="ECO:0000256" key="3">
    <source>
        <dbReference type="ARBA" id="ARBA00022723"/>
    </source>
</evidence>
<evidence type="ECO:0000256" key="8">
    <source>
        <dbReference type="SAM" id="Phobius"/>
    </source>
</evidence>
<dbReference type="InterPro" id="IPR009056">
    <property type="entry name" value="Cyt_c-like_dom"/>
</dbReference>
<evidence type="ECO:0000256" key="7">
    <source>
        <dbReference type="SAM" id="MobiDB-lite"/>
    </source>
</evidence>
<evidence type="ECO:0000256" key="1">
    <source>
        <dbReference type="ARBA" id="ARBA00022448"/>
    </source>
</evidence>
<proteinExistence type="predicted"/>
<evidence type="ECO:0000259" key="9">
    <source>
        <dbReference type="PROSITE" id="PS51007"/>
    </source>
</evidence>
<evidence type="ECO:0000256" key="2">
    <source>
        <dbReference type="ARBA" id="ARBA00022617"/>
    </source>
</evidence>
<sequence>MGDLFWNKIAGVVIGTILAIMVIGLIAEGLFPEHGEETEFAYPLDLASLGTGSTAVEEAPEIDLGTLLANASADAGERIARRCVSCHTFEQGGANGTGPNLWGVVGADKATHAGFGYSAALSSMEGTWTYENLDAFIENPRGYVPGTNMSFAGLRGEEDRADLLAYLQTLSADPVPFPAPAPAEADTTGDEAGGEMIEGEDAAVTADAESGETPVIEEQEIESQAAAAGGEDLTDEPETTEDETGDGEE</sequence>
<accession>A0ABV6ZV69</accession>
<protein>
    <submittedName>
        <fullName evidence="10">Cytochrome c family protein</fullName>
    </submittedName>
</protein>
<evidence type="ECO:0000313" key="11">
    <source>
        <dbReference type="Proteomes" id="UP001595379"/>
    </source>
</evidence>
<feature type="compositionally biased region" description="Low complexity" evidence="7">
    <location>
        <begin position="222"/>
        <end position="231"/>
    </location>
</feature>
<dbReference type="Pfam" id="PF00034">
    <property type="entry name" value="Cytochrom_C"/>
    <property type="match status" value="1"/>
</dbReference>
<dbReference type="RefSeq" id="WP_343165067.1">
    <property type="nucleotide sequence ID" value="NZ_JBHRSV010000002.1"/>
</dbReference>
<feature type="compositionally biased region" description="Acidic residues" evidence="7">
    <location>
        <begin position="232"/>
        <end position="249"/>
    </location>
</feature>
<dbReference type="Gene3D" id="1.10.760.10">
    <property type="entry name" value="Cytochrome c-like domain"/>
    <property type="match status" value="1"/>
</dbReference>
<feature type="compositionally biased region" description="Acidic residues" evidence="7">
    <location>
        <begin position="187"/>
        <end position="201"/>
    </location>
</feature>
<gene>
    <name evidence="10" type="ORF">ACFOOR_04225</name>
</gene>
<keyword evidence="8" id="KW-0472">Membrane</keyword>
<evidence type="ECO:0000256" key="4">
    <source>
        <dbReference type="ARBA" id="ARBA00022982"/>
    </source>
</evidence>
<dbReference type="SUPFAM" id="SSF46626">
    <property type="entry name" value="Cytochrome c"/>
    <property type="match status" value="1"/>
</dbReference>
<evidence type="ECO:0000313" key="10">
    <source>
        <dbReference type="EMBL" id="MFC2925305.1"/>
    </source>
</evidence>
<dbReference type="InterPro" id="IPR036909">
    <property type="entry name" value="Cyt_c-like_dom_sf"/>
</dbReference>
<dbReference type="PRINTS" id="PR00604">
    <property type="entry name" value="CYTCHRMECIAB"/>
</dbReference>
<keyword evidence="3 6" id="KW-0479">Metal-binding</keyword>
<feature type="transmembrane region" description="Helical" evidence="8">
    <location>
        <begin position="6"/>
        <end position="27"/>
    </location>
</feature>
<dbReference type="PANTHER" id="PTHR11961">
    <property type="entry name" value="CYTOCHROME C"/>
    <property type="match status" value="1"/>
</dbReference>
<keyword evidence="11" id="KW-1185">Reference proteome</keyword>
<feature type="domain" description="Cytochrome c" evidence="9">
    <location>
        <begin position="71"/>
        <end position="171"/>
    </location>
</feature>
<keyword evidence="8" id="KW-0812">Transmembrane</keyword>
<dbReference type="Proteomes" id="UP001595379">
    <property type="component" value="Unassembled WGS sequence"/>
</dbReference>
<keyword evidence="8" id="KW-1133">Transmembrane helix</keyword>
<dbReference type="InterPro" id="IPR002327">
    <property type="entry name" value="Cyt_c_1A/1B"/>
</dbReference>
<keyword evidence="5 6" id="KW-0408">Iron</keyword>